<dbReference type="SUPFAM" id="SSF54928">
    <property type="entry name" value="RNA-binding domain, RBD"/>
    <property type="match status" value="1"/>
</dbReference>
<keyword evidence="4" id="KW-0539">Nucleus</keyword>
<reference evidence="7" key="1">
    <citation type="submission" date="2020-09" db="EMBL/GenBank/DDBJ databases">
        <authorList>
            <person name="Kikuchi T."/>
        </authorList>
    </citation>
    <scope>NUCLEOTIDE SEQUENCE</scope>
    <source>
        <strain evidence="7">SH1</strain>
    </source>
</reference>
<feature type="compositionally biased region" description="Basic and acidic residues" evidence="5">
    <location>
        <begin position="194"/>
        <end position="203"/>
    </location>
</feature>
<dbReference type="Pfam" id="PF03467">
    <property type="entry name" value="Smg4_UPF3"/>
    <property type="match status" value="1"/>
</dbReference>
<evidence type="ECO:0000259" key="6">
    <source>
        <dbReference type="Pfam" id="PF03467"/>
    </source>
</evidence>
<dbReference type="CDD" id="cd12455">
    <property type="entry name" value="RRM_like_Smg4_UPF3"/>
    <property type="match status" value="1"/>
</dbReference>
<dbReference type="GO" id="GO:0005737">
    <property type="term" value="C:cytoplasm"/>
    <property type="evidence" value="ECO:0007669"/>
    <property type="project" value="TreeGrafter"/>
</dbReference>
<dbReference type="Proteomes" id="UP000614601">
    <property type="component" value="Unassembled WGS sequence"/>
</dbReference>
<feature type="compositionally biased region" description="Basic and acidic residues" evidence="5">
    <location>
        <begin position="364"/>
        <end position="376"/>
    </location>
</feature>
<feature type="compositionally biased region" description="Basic and acidic residues" evidence="5">
    <location>
        <begin position="382"/>
        <end position="406"/>
    </location>
</feature>
<comment type="caution">
    <text evidence="7">The sequence shown here is derived from an EMBL/GenBank/DDBJ whole genome shotgun (WGS) entry which is preliminary data.</text>
</comment>
<accession>A0A811LKY8</accession>
<gene>
    <name evidence="7" type="ORF">BOKJ2_LOCUS14059</name>
</gene>
<evidence type="ECO:0000313" key="7">
    <source>
        <dbReference type="EMBL" id="CAD5230285.1"/>
    </source>
</evidence>
<dbReference type="PANTHER" id="PTHR13112">
    <property type="entry name" value="UPF3 REGULATOR OF NONSENSE TRANSCRIPTS-LIKE PROTEIN"/>
    <property type="match status" value="1"/>
</dbReference>
<protein>
    <recommendedName>
        <fullName evidence="6">UPF3 domain-containing protein</fullName>
    </recommendedName>
</protein>
<dbReference type="InterPro" id="IPR005120">
    <property type="entry name" value="UPF3_dom"/>
</dbReference>
<dbReference type="GO" id="GO:0045727">
    <property type="term" value="P:positive regulation of translation"/>
    <property type="evidence" value="ECO:0007669"/>
    <property type="project" value="TreeGrafter"/>
</dbReference>
<feature type="region of interest" description="Disordered" evidence="5">
    <location>
        <begin position="175"/>
        <end position="406"/>
    </location>
</feature>
<feature type="domain" description="UPF3" evidence="6">
    <location>
        <begin position="11"/>
        <end position="172"/>
    </location>
</feature>
<organism evidence="7 8">
    <name type="scientific">Bursaphelenchus okinawaensis</name>
    <dbReference type="NCBI Taxonomy" id="465554"/>
    <lineage>
        <taxon>Eukaryota</taxon>
        <taxon>Metazoa</taxon>
        <taxon>Ecdysozoa</taxon>
        <taxon>Nematoda</taxon>
        <taxon>Chromadorea</taxon>
        <taxon>Rhabditida</taxon>
        <taxon>Tylenchina</taxon>
        <taxon>Tylenchomorpha</taxon>
        <taxon>Aphelenchoidea</taxon>
        <taxon>Aphelenchoididae</taxon>
        <taxon>Bursaphelenchus</taxon>
    </lineage>
</organism>
<dbReference type="InterPro" id="IPR035979">
    <property type="entry name" value="RBD_domain_sf"/>
</dbReference>
<dbReference type="InterPro" id="IPR039722">
    <property type="entry name" value="Upf3"/>
</dbReference>
<keyword evidence="8" id="KW-1185">Reference proteome</keyword>
<dbReference type="PANTHER" id="PTHR13112:SF0">
    <property type="entry name" value="FI21285P1"/>
    <property type="match status" value="1"/>
</dbReference>
<comment type="subcellular location">
    <subcellularLocation>
        <location evidence="1">Nucleus</location>
    </subcellularLocation>
</comment>
<keyword evidence="3" id="KW-0866">Nonsense-mediated mRNA decay</keyword>
<dbReference type="InterPro" id="IPR012677">
    <property type="entry name" value="Nucleotide-bd_a/b_plait_sf"/>
</dbReference>
<comment type="similarity">
    <text evidence="2">Belongs to the RENT3 family.</text>
</comment>
<evidence type="ECO:0000256" key="3">
    <source>
        <dbReference type="ARBA" id="ARBA00023161"/>
    </source>
</evidence>
<dbReference type="OrthoDB" id="18087at2759"/>
<dbReference type="EMBL" id="CAJFCW020000006">
    <property type="protein sequence ID" value="CAG9127674.1"/>
    <property type="molecule type" value="Genomic_DNA"/>
</dbReference>
<evidence type="ECO:0000256" key="4">
    <source>
        <dbReference type="ARBA" id="ARBA00023242"/>
    </source>
</evidence>
<dbReference type="EMBL" id="CAJFDH010000006">
    <property type="protein sequence ID" value="CAD5230285.1"/>
    <property type="molecule type" value="Genomic_DNA"/>
</dbReference>
<evidence type="ECO:0000256" key="2">
    <source>
        <dbReference type="ARBA" id="ARBA00005991"/>
    </source>
</evidence>
<evidence type="ECO:0000256" key="1">
    <source>
        <dbReference type="ARBA" id="ARBA00004123"/>
    </source>
</evidence>
<dbReference type="GO" id="GO:0005730">
    <property type="term" value="C:nucleolus"/>
    <property type="evidence" value="ECO:0007669"/>
    <property type="project" value="TreeGrafter"/>
</dbReference>
<dbReference type="Proteomes" id="UP000783686">
    <property type="component" value="Unassembled WGS sequence"/>
</dbReference>
<dbReference type="AlphaFoldDB" id="A0A811LKY8"/>
<dbReference type="Gene3D" id="3.30.70.330">
    <property type="match status" value="1"/>
</dbReference>
<evidence type="ECO:0000256" key="5">
    <source>
        <dbReference type="SAM" id="MobiDB-lite"/>
    </source>
</evidence>
<feature type="compositionally biased region" description="Basic and acidic residues" evidence="5">
    <location>
        <begin position="214"/>
        <end position="334"/>
    </location>
</feature>
<dbReference type="GO" id="GO:0000184">
    <property type="term" value="P:nuclear-transcribed mRNA catabolic process, nonsense-mediated decay"/>
    <property type="evidence" value="ECO:0007669"/>
    <property type="project" value="UniProtKB-KW"/>
</dbReference>
<dbReference type="GO" id="GO:0003729">
    <property type="term" value="F:mRNA binding"/>
    <property type="evidence" value="ECO:0007669"/>
    <property type="project" value="TreeGrafter"/>
</dbReference>
<evidence type="ECO:0000313" key="8">
    <source>
        <dbReference type="Proteomes" id="UP000614601"/>
    </source>
</evidence>
<proteinExistence type="inferred from homology"/>
<name>A0A811LKY8_9BILA</name>
<sequence>MTQDAKSKGGRLKLIIRRLPREFTEEDLKEQIDQTYETIWFCPADKDLMPWSYSRAYIVFDNMEKAQEFRNKFHGYVFVDKKGIENQAVVEMAFHQEVPKSFPKDALISDKRTGTLETRPDYQEFLSAYEATTVVKKVTDFDELIKEVESKEKMLEDGQVQSTPLTDFMSKQYVEKEKKRKARRDRHAPFAAIEEEKKTDFGKKPAYKQGGRSETTREQRREEKKEIKKERLQKLQDKYTKPEKSDSKLDFKKEPREPREPREPKEAKDPAVQKEKEPKETREPKEQRERLKKEEKPEKEKRPRRRDREERKEKEEKKEEKKTIKLLTKDKNNEDVFTEIQKSSSEKERLPSALVPDPSMVNERTAKGGEGKEKRERTRKQQRPEREVYRPTRARQPKELKEKPAG</sequence>